<organism evidence="2 3">
    <name type="scientific">Candidatus Competibacter phosphatis</name>
    <dbReference type="NCBI Taxonomy" id="221280"/>
    <lineage>
        <taxon>Bacteria</taxon>
        <taxon>Pseudomonadati</taxon>
        <taxon>Pseudomonadota</taxon>
        <taxon>Gammaproteobacteria</taxon>
        <taxon>Candidatus Competibacteraceae</taxon>
        <taxon>Candidatus Competibacter</taxon>
    </lineage>
</organism>
<evidence type="ECO:0000259" key="1">
    <source>
        <dbReference type="Pfam" id="PF13503"/>
    </source>
</evidence>
<dbReference type="Proteomes" id="UP000760480">
    <property type="component" value="Unassembled WGS sequence"/>
</dbReference>
<dbReference type="RefSeq" id="WP_169249461.1">
    <property type="nucleotide sequence ID" value="NZ_SPMZ01000040.1"/>
</dbReference>
<evidence type="ECO:0000313" key="3">
    <source>
        <dbReference type="Proteomes" id="UP000760480"/>
    </source>
</evidence>
<accession>A0ABX1TNE2</accession>
<evidence type="ECO:0000313" key="2">
    <source>
        <dbReference type="EMBL" id="NMQ20199.1"/>
    </source>
</evidence>
<keyword evidence="3" id="KW-1185">Reference proteome</keyword>
<proteinExistence type="predicted"/>
<name>A0ABX1TNE2_9GAMM</name>
<dbReference type="Pfam" id="PF13503">
    <property type="entry name" value="DUF4123"/>
    <property type="match status" value="1"/>
</dbReference>
<sequence>MAKHDPSDILTRHLFADAGARVYAVLDGAAISDLPQALREHRMDAVCLYRGELIPELARVAPYQVILERESPFTAWLLRQGWGRHWGIFVLSPAEWRPMREHLCSLTMAYDPDYQPLYFRYYDPRVLRIYLPTCDADELRTLFGPISRLLCEDEEGKLLKFWVAGGQLGSERIELESPAWPAAGGSGQGTEKG</sequence>
<feature type="domain" description="DUF4123" evidence="1">
    <location>
        <begin position="22"/>
        <end position="140"/>
    </location>
</feature>
<dbReference type="InterPro" id="IPR025391">
    <property type="entry name" value="DUF4123"/>
</dbReference>
<reference evidence="2 3" key="1">
    <citation type="submission" date="2019-03" db="EMBL/GenBank/DDBJ databases">
        <title>Metabolic reconstructions from genomes of highly enriched 'Candidatus Accumulibacter' and 'Candidatus Competibacter' bioreactor populations.</title>
        <authorList>
            <person name="Annavajhala M.K."/>
            <person name="Welles L."/>
            <person name="Abbas B."/>
            <person name="Sorokin D."/>
            <person name="Park H."/>
            <person name="Van Loosdrecht M."/>
            <person name="Chandran K."/>
        </authorList>
    </citation>
    <scope>NUCLEOTIDE SEQUENCE [LARGE SCALE GENOMIC DNA]</scope>
    <source>
        <strain evidence="2 3">SBR_G</strain>
    </source>
</reference>
<comment type="caution">
    <text evidence="2">The sequence shown here is derived from an EMBL/GenBank/DDBJ whole genome shotgun (WGS) entry which is preliminary data.</text>
</comment>
<protein>
    <submittedName>
        <fullName evidence="2">DUF4123 domain-containing protein</fullName>
    </submittedName>
</protein>
<gene>
    <name evidence="2" type="ORF">E4P82_13915</name>
</gene>
<dbReference type="EMBL" id="SPMZ01000040">
    <property type="protein sequence ID" value="NMQ20199.1"/>
    <property type="molecule type" value="Genomic_DNA"/>
</dbReference>